<proteinExistence type="predicted"/>
<dbReference type="WBParaSite" id="RSKR_0000036500.1">
    <property type="protein sequence ID" value="RSKR_0000036500.1"/>
    <property type="gene ID" value="RSKR_0000036500"/>
</dbReference>
<organism evidence="1 2">
    <name type="scientific">Rhabditophanes sp. KR3021</name>
    <dbReference type="NCBI Taxonomy" id="114890"/>
    <lineage>
        <taxon>Eukaryota</taxon>
        <taxon>Metazoa</taxon>
        <taxon>Ecdysozoa</taxon>
        <taxon>Nematoda</taxon>
        <taxon>Chromadorea</taxon>
        <taxon>Rhabditida</taxon>
        <taxon>Tylenchina</taxon>
        <taxon>Panagrolaimomorpha</taxon>
        <taxon>Strongyloidoidea</taxon>
        <taxon>Alloionematidae</taxon>
        <taxon>Rhabditophanes</taxon>
    </lineage>
</organism>
<protein>
    <submittedName>
        <fullName evidence="2">DUF148 domain-containing protein</fullName>
    </submittedName>
</protein>
<dbReference type="Proteomes" id="UP000095286">
    <property type="component" value="Unplaced"/>
</dbReference>
<evidence type="ECO:0000313" key="2">
    <source>
        <dbReference type="WBParaSite" id="RSKR_0000036500.1"/>
    </source>
</evidence>
<sequence length="253" mass="28197">MLMMVKIYLCAFFISTTALMPTVPDIGAIDVNGGGRNNKNFPTMFDFAAMSNSRLAPFDIEAYTKAAVIRQNQENAFIAHMSTIGAARRAGLSRQPVKNNGTSVQREDVNGIPELLQRFLIQRERDHLVQMHNIMSQSQQHGLPNTPNQFSLPTNPTSDNMINRFLNQDRTHILQPASNGFQMPFMSGFNNGRHVERLPKSSIVTTTTTQKSTDLDGFNFEITGPSFVFPQESTTTIATPLLNRSNNDTTKDV</sequence>
<reference evidence="2" key="1">
    <citation type="submission" date="2016-11" db="UniProtKB">
        <authorList>
            <consortium name="WormBaseParasite"/>
        </authorList>
    </citation>
    <scope>IDENTIFICATION</scope>
    <source>
        <strain evidence="2">KR3021</strain>
    </source>
</reference>
<name>A0AC35TGS6_9BILA</name>
<evidence type="ECO:0000313" key="1">
    <source>
        <dbReference type="Proteomes" id="UP000095286"/>
    </source>
</evidence>
<accession>A0AC35TGS6</accession>